<dbReference type="PRINTS" id="PR00476">
    <property type="entry name" value="PHFRCTKINASE"/>
</dbReference>
<dbReference type="STRING" id="634500.EbC_37860"/>
<gene>
    <name evidence="16" type="primary">pfkA</name>
    <name evidence="16" type="ordered locus">EbC_37860</name>
</gene>
<dbReference type="HOGENOM" id="CLU_020655_0_1_6"/>
<keyword evidence="17" id="KW-1185">Reference proteome</keyword>
<evidence type="ECO:0000256" key="7">
    <source>
        <dbReference type="ARBA" id="ARBA00022723"/>
    </source>
</evidence>
<keyword evidence="5" id="KW-0963">Cytoplasm</keyword>
<dbReference type="PANTHER" id="PTHR13697:SF4">
    <property type="entry name" value="ATP-DEPENDENT 6-PHOSPHOFRUCTOKINASE"/>
    <property type="match status" value="1"/>
</dbReference>
<evidence type="ECO:0000256" key="13">
    <source>
        <dbReference type="ARBA" id="ARBA00038478"/>
    </source>
</evidence>
<reference evidence="16 17" key="1">
    <citation type="journal article" date="2010" name="BMC Genomics">
        <title>Genome comparison of the epiphytic bacteria Erwinia billingiae and E. tasmaniensis with the pear pathogen E. pyrifoliae.</title>
        <authorList>
            <person name="Kube M."/>
            <person name="Migdoll A.M."/>
            <person name="Gehring I."/>
            <person name="Heitmann K."/>
            <person name="Mayer Y."/>
            <person name="Kuhl H."/>
            <person name="Knaust F."/>
            <person name="Geider K."/>
            <person name="Reinhardt R."/>
        </authorList>
    </citation>
    <scope>NUCLEOTIDE SEQUENCE [LARGE SCALE GENOMIC DNA]</scope>
    <source>
        <strain evidence="16 17">Eb661</strain>
    </source>
</reference>
<keyword evidence="9 16" id="KW-0418">Kinase</keyword>
<evidence type="ECO:0000256" key="2">
    <source>
        <dbReference type="ARBA" id="ARBA00004496"/>
    </source>
</evidence>
<dbReference type="EMBL" id="FP236843">
    <property type="protein sequence ID" value="CAX61317.1"/>
    <property type="molecule type" value="Genomic_DNA"/>
</dbReference>
<dbReference type="GO" id="GO:0048029">
    <property type="term" value="F:monosaccharide binding"/>
    <property type="evidence" value="ECO:0007669"/>
    <property type="project" value="TreeGrafter"/>
</dbReference>
<dbReference type="AlphaFoldDB" id="D8MWW0"/>
<evidence type="ECO:0000256" key="6">
    <source>
        <dbReference type="ARBA" id="ARBA00022679"/>
    </source>
</evidence>
<feature type="domain" description="Phosphofructokinase" evidence="15">
    <location>
        <begin position="4"/>
        <end position="283"/>
    </location>
</feature>
<dbReference type="GO" id="GO:0005524">
    <property type="term" value="F:ATP binding"/>
    <property type="evidence" value="ECO:0007669"/>
    <property type="project" value="UniProtKB-KW"/>
</dbReference>
<sequence>MKRKIALIASGGDAVGINSAILPLVQHAESVLAFHGGYDGIIHHAPFMLNETEVRLAVASNRNVLRSARSQLAWQPAGRASIRRRLRELDVDLLLVFGGGGSLQAARCLQEEGQPVLLIPMTVDNDIPGLDDTLGFSSAVGVIAQALDQLHGTAHNMPGRIYLLEAFGAGCGHLALSGALAGAAHAVLIPEIPPDMHWLQQRLRHCLNAPFGYGIVVCAEGVAGSGRVMAGSQGGAVALGQQLEATLDVPVRYTLPGYCQRAATPVTADRLLASASGQQALQLFQQGESGLVIGMARGQTTCIRLQAIAAGKRQPDPHLVVAARNLQMIN</sequence>
<evidence type="ECO:0000256" key="4">
    <source>
        <dbReference type="ARBA" id="ARBA00012055"/>
    </source>
</evidence>
<dbReference type="eggNOG" id="COG0205">
    <property type="taxonomic scope" value="Bacteria"/>
</dbReference>
<protein>
    <recommendedName>
        <fullName evidence="4">6-phosphofructokinase</fullName>
        <ecNumber evidence="4">2.7.1.11</ecNumber>
    </recommendedName>
</protein>
<dbReference type="InterPro" id="IPR012003">
    <property type="entry name" value="ATP_PFK_prok-type"/>
</dbReference>
<dbReference type="RefSeq" id="WP_013203801.1">
    <property type="nucleotide sequence ID" value="NC_014306.1"/>
</dbReference>
<keyword evidence="10" id="KW-0067">ATP-binding</keyword>
<dbReference type="GO" id="GO:0003872">
    <property type="term" value="F:6-phosphofructokinase activity"/>
    <property type="evidence" value="ECO:0007669"/>
    <property type="project" value="UniProtKB-EC"/>
</dbReference>
<evidence type="ECO:0000256" key="3">
    <source>
        <dbReference type="ARBA" id="ARBA00004679"/>
    </source>
</evidence>
<evidence type="ECO:0000313" key="17">
    <source>
        <dbReference type="Proteomes" id="UP000008793"/>
    </source>
</evidence>
<keyword evidence="6 16" id="KW-0808">Transferase</keyword>
<name>D8MWW0_ERWBE</name>
<dbReference type="GO" id="GO:0030388">
    <property type="term" value="P:fructose 1,6-bisphosphate metabolic process"/>
    <property type="evidence" value="ECO:0007669"/>
    <property type="project" value="TreeGrafter"/>
</dbReference>
<dbReference type="UniPathway" id="UPA00109">
    <property type="reaction ID" value="UER00182"/>
</dbReference>
<keyword evidence="7" id="KW-0479">Metal-binding</keyword>
<dbReference type="EC" id="2.7.1.11" evidence="4"/>
<evidence type="ECO:0000256" key="12">
    <source>
        <dbReference type="ARBA" id="ARBA00023152"/>
    </source>
</evidence>
<dbReference type="GO" id="GO:0016208">
    <property type="term" value="F:AMP binding"/>
    <property type="evidence" value="ECO:0007669"/>
    <property type="project" value="TreeGrafter"/>
</dbReference>
<dbReference type="InterPro" id="IPR000023">
    <property type="entry name" value="Phosphofructokinase_dom"/>
</dbReference>
<dbReference type="InterPro" id="IPR022953">
    <property type="entry name" value="ATP_PFK"/>
</dbReference>
<proteinExistence type="inferred from homology"/>
<dbReference type="GO" id="GO:0046872">
    <property type="term" value="F:metal ion binding"/>
    <property type="evidence" value="ECO:0007669"/>
    <property type="project" value="UniProtKB-KW"/>
</dbReference>
<keyword evidence="11" id="KW-0460">Magnesium</keyword>
<comment type="cofactor">
    <cofactor evidence="1">
        <name>Mg(2+)</name>
        <dbReference type="ChEBI" id="CHEBI:18420"/>
    </cofactor>
</comment>
<evidence type="ECO:0000256" key="14">
    <source>
        <dbReference type="ARBA" id="ARBA00048070"/>
    </source>
</evidence>
<dbReference type="GO" id="GO:0006002">
    <property type="term" value="P:fructose 6-phosphate metabolic process"/>
    <property type="evidence" value="ECO:0007669"/>
    <property type="project" value="InterPro"/>
</dbReference>
<dbReference type="GO" id="GO:0005945">
    <property type="term" value="C:6-phosphofructokinase complex"/>
    <property type="evidence" value="ECO:0007669"/>
    <property type="project" value="TreeGrafter"/>
</dbReference>
<keyword evidence="8" id="KW-0547">Nucleotide-binding</keyword>
<comment type="subcellular location">
    <subcellularLocation>
        <location evidence="2">Cytoplasm</location>
    </subcellularLocation>
</comment>
<dbReference type="GeneID" id="90513738"/>
<dbReference type="Gene3D" id="3.40.50.460">
    <property type="entry name" value="Phosphofructokinase domain"/>
    <property type="match status" value="1"/>
</dbReference>
<dbReference type="InterPro" id="IPR035966">
    <property type="entry name" value="PKF_sf"/>
</dbReference>
<evidence type="ECO:0000313" key="16">
    <source>
        <dbReference type="EMBL" id="CAX61317.1"/>
    </source>
</evidence>
<dbReference type="GO" id="GO:0061621">
    <property type="term" value="P:canonical glycolysis"/>
    <property type="evidence" value="ECO:0007669"/>
    <property type="project" value="TreeGrafter"/>
</dbReference>
<organism evidence="16 17">
    <name type="scientific">Erwinia billingiae (strain Eb661)</name>
    <dbReference type="NCBI Taxonomy" id="634500"/>
    <lineage>
        <taxon>Bacteria</taxon>
        <taxon>Pseudomonadati</taxon>
        <taxon>Pseudomonadota</taxon>
        <taxon>Gammaproteobacteria</taxon>
        <taxon>Enterobacterales</taxon>
        <taxon>Erwiniaceae</taxon>
        <taxon>Erwinia</taxon>
    </lineage>
</organism>
<keyword evidence="12" id="KW-0324">Glycolysis</keyword>
<dbReference type="GO" id="GO:0042802">
    <property type="term" value="F:identical protein binding"/>
    <property type="evidence" value="ECO:0007669"/>
    <property type="project" value="TreeGrafter"/>
</dbReference>
<evidence type="ECO:0000256" key="1">
    <source>
        <dbReference type="ARBA" id="ARBA00001946"/>
    </source>
</evidence>
<accession>D8MWW0</accession>
<comment type="similarity">
    <text evidence="13">Belongs to the phosphofructokinase type A (PFKA) family.</text>
</comment>
<dbReference type="PIRSF" id="PIRSF000532">
    <property type="entry name" value="ATP_PFK_prok"/>
    <property type="match status" value="1"/>
</dbReference>
<dbReference type="Gene3D" id="3.40.50.450">
    <property type="match status" value="1"/>
</dbReference>
<dbReference type="PANTHER" id="PTHR13697">
    <property type="entry name" value="PHOSPHOFRUCTOKINASE"/>
    <property type="match status" value="1"/>
</dbReference>
<dbReference type="KEGG" id="ebi:EbC_37860"/>
<dbReference type="Proteomes" id="UP000008793">
    <property type="component" value="Chromosome"/>
</dbReference>
<dbReference type="GO" id="GO:0070095">
    <property type="term" value="F:fructose-6-phosphate binding"/>
    <property type="evidence" value="ECO:0007669"/>
    <property type="project" value="TreeGrafter"/>
</dbReference>
<evidence type="ECO:0000256" key="5">
    <source>
        <dbReference type="ARBA" id="ARBA00022490"/>
    </source>
</evidence>
<evidence type="ECO:0000256" key="11">
    <source>
        <dbReference type="ARBA" id="ARBA00022842"/>
    </source>
</evidence>
<comment type="catalytic activity">
    <reaction evidence="14">
        <text>beta-D-fructose 6-phosphate + ATP = beta-D-fructose 1,6-bisphosphate + ADP + H(+)</text>
        <dbReference type="Rhea" id="RHEA:16109"/>
        <dbReference type="ChEBI" id="CHEBI:15378"/>
        <dbReference type="ChEBI" id="CHEBI:30616"/>
        <dbReference type="ChEBI" id="CHEBI:32966"/>
        <dbReference type="ChEBI" id="CHEBI:57634"/>
        <dbReference type="ChEBI" id="CHEBI:456216"/>
        <dbReference type="EC" id="2.7.1.11"/>
    </reaction>
</comment>
<dbReference type="SUPFAM" id="SSF53784">
    <property type="entry name" value="Phosphofructokinase"/>
    <property type="match status" value="1"/>
</dbReference>
<evidence type="ECO:0000259" key="15">
    <source>
        <dbReference type="Pfam" id="PF00365"/>
    </source>
</evidence>
<evidence type="ECO:0000256" key="9">
    <source>
        <dbReference type="ARBA" id="ARBA00022777"/>
    </source>
</evidence>
<evidence type="ECO:0000256" key="10">
    <source>
        <dbReference type="ARBA" id="ARBA00022840"/>
    </source>
</evidence>
<dbReference type="Pfam" id="PF00365">
    <property type="entry name" value="PFK"/>
    <property type="match status" value="1"/>
</dbReference>
<evidence type="ECO:0000256" key="8">
    <source>
        <dbReference type="ARBA" id="ARBA00022741"/>
    </source>
</evidence>
<comment type="pathway">
    <text evidence="3">Carbohydrate degradation; glycolysis; D-glyceraldehyde 3-phosphate and glycerone phosphate from D-glucose: step 3/4.</text>
</comment>